<evidence type="ECO:0000256" key="12">
    <source>
        <dbReference type="ARBA" id="ARBA00044550"/>
    </source>
</evidence>
<keyword evidence="4" id="KW-0378">Hydrolase</keyword>
<feature type="domain" description="Helicase C-terminal" evidence="15">
    <location>
        <begin position="256"/>
        <end position="417"/>
    </location>
</feature>
<comment type="caution">
    <text evidence="16">The sequence shown here is derived from an EMBL/GenBank/DDBJ whole genome shotgun (WGS) entry which is preliminary data.</text>
</comment>
<dbReference type="PROSITE" id="PS51192">
    <property type="entry name" value="HELICASE_ATP_BIND_1"/>
    <property type="match status" value="1"/>
</dbReference>
<feature type="coiled-coil region" evidence="13">
    <location>
        <begin position="450"/>
        <end position="477"/>
    </location>
</feature>
<dbReference type="InterPro" id="IPR014001">
    <property type="entry name" value="Helicase_ATP-bd"/>
</dbReference>
<keyword evidence="8" id="KW-0413">Isomerase</keyword>
<keyword evidence="7" id="KW-0238">DNA-binding</keyword>
<dbReference type="SMART" id="SM00487">
    <property type="entry name" value="DEXDc"/>
    <property type="match status" value="1"/>
</dbReference>
<evidence type="ECO:0000256" key="1">
    <source>
        <dbReference type="ARBA" id="ARBA00005446"/>
    </source>
</evidence>
<dbReference type="EMBL" id="JADEWZ010000002">
    <property type="protein sequence ID" value="MBE9114516.1"/>
    <property type="molecule type" value="Genomic_DNA"/>
</dbReference>
<dbReference type="GO" id="GO:0005737">
    <property type="term" value="C:cytoplasm"/>
    <property type="evidence" value="ECO:0007669"/>
    <property type="project" value="TreeGrafter"/>
</dbReference>
<reference evidence="16" key="1">
    <citation type="submission" date="2020-10" db="EMBL/GenBank/DDBJ databases">
        <authorList>
            <person name="Castelo-Branco R."/>
            <person name="Eusebio N."/>
            <person name="Adriana R."/>
            <person name="Vieira A."/>
            <person name="Brugerolle De Fraissinette N."/>
            <person name="Rezende De Castro R."/>
            <person name="Schneider M.P."/>
            <person name="Vasconcelos V."/>
            <person name="Leao P.N."/>
        </authorList>
    </citation>
    <scope>NUCLEOTIDE SEQUENCE</scope>
    <source>
        <strain evidence="16">LEGE 07157</strain>
    </source>
</reference>
<dbReference type="Pfam" id="PF16124">
    <property type="entry name" value="RecQ_Zn_bind"/>
    <property type="match status" value="1"/>
</dbReference>
<dbReference type="GO" id="GO:0043590">
    <property type="term" value="C:bacterial nucleoid"/>
    <property type="evidence" value="ECO:0007669"/>
    <property type="project" value="TreeGrafter"/>
</dbReference>
<dbReference type="CDD" id="cd17920">
    <property type="entry name" value="DEXHc_RecQ"/>
    <property type="match status" value="1"/>
</dbReference>
<dbReference type="InterPro" id="IPR027417">
    <property type="entry name" value="P-loop_NTPase"/>
</dbReference>
<dbReference type="InterPro" id="IPR004589">
    <property type="entry name" value="DNA_helicase_ATP-dep_RecQ"/>
</dbReference>
<keyword evidence="6" id="KW-0067">ATP-binding</keyword>
<keyword evidence="17" id="KW-1185">Reference proteome</keyword>
<dbReference type="InterPro" id="IPR011545">
    <property type="entry name" value="DEAD/DEAH_box_helicase_dom"/>
</dbReference>
<keyword evidence="5 16" id="KW-0347">Helicase</keyword>
<dbReference type="GO" id="GO:0016787">
    <property type="term" value="F:hydrolase activity"/>
    <property type="evidence" value="ECO:0007669"/>
    <property type="project" value="UniProtKB-KW"/>
</dbReference>
<feature type="domain" description="Helicase ATP-binding" evidence="14">
    <location>
        <begin position="55"/>
        <end position="232"/>
    </location>
</feature>
<evidence type="ECO:0000256" key="11">
    <source>
        <dbReference type="ARBA" id="ARBA00044535"/>
    </source>
</evidence>
<evidence type="ECO:0000256" key="13">
    <source>
        <dbReference type="SAM" id="Coils"/>
    </source>
</evidence>
<dbReference type="GO" id="GO:0030894">
    <property type="term" value="C:replisome"/>
    <property type="evidence" value="ECO:0007669"/>
    <property type="project" value="TreeGrafter"/>
</dbReference>
<dbReference type="InterPro" id="IPR001650">
    <property type="entry name" value="Helicase_C-like"/>
</dbReference>
<evidence type="ECO:0000313" key="16">
    <source>
        <dbReference type="EMBL" id="MBE9114516.1"/>
    </source>
</evidence>
<dbReference type="GO" id="GO:0005524">
    <property type="term" value="F:ATP binding"/>
    <property type="evidence" value="ECO:0007669"/>
    <property type="project" value="UniProtKB-KW"/>
</dbReference>
<dbReference type="GO" id="GO:0006281">
    <property type="term" value="P:DNA repair"/>
    <property type="evidence" value="ECO:0007669"/>
    <property type="project" value="TreeGrafter"/>
</dbReference>
<dbReference type="Pfam" id="PF00271">
    <property type="entry name" value="Helicase_C"/>
    <property type="match status" value="1"/>
</dbReference>
<dbReference type="AlphaFoldDB" id="A0A8J7DTY5"/>
<evidence type="ECO:0000256" key="3">
    <source>
        <dbReference type="ARBA" id="ARBA00022741"/>
    </source>
</evidence>
<dbReference type="Gene3D" id="3.40.50.300">
    <property type="entry name" value="P-loop containing nucleotide triphosphate hydrolases"/>
    <property type="match status" value="2"/>
</dbReference>
<dbReference type="GO" id="GO:0043138">
    <property type="term" value="F:3'-5' DNA helicase activity"/>
    <property type="evidence" value="ECO:0007669"/>
    <property type="project" value="UniProtKB-EC"/>
</dbReference>
<dbReference type="Proteomes" id="UP000654482">
    <property type="component" value="Unassembled WGS sequence"/>
</dbReference>
<accession>A0A8J7DTY5</accession>
<dbReference type="SUPFAM" id="SSF52540">
    <property type="entry name" value="P-loop containing nucleoside triphosphate hydrolases"/>
    <property type="match status" value="1"/>
</dbReference>
<dbReference type="EC" id="5.6.2.4" evidence="10"/>
<evidence type="ECO:0000256" key="6">
    <source>
        <dbReference type="ARBA" id="ARBA00022840"/>
    </source>
</evidence>
<dbReference type="GO" id="GO:0009378">
    <property type="term" value="F:four-way junction helicase activity"/>
    <property type="evidence" value="ECO:0007669"/>
    <property type="project" value="TreeGrafter"/>
</dbReference>
<name>A0A8J7DTY5_9CYAN</name>
<dbReference type="PANTHER" id="PTHR13710">
    <property type="entry name" value="DNA HELICASE RECQ FAMILY MEMBER"/>
    <property type="match status" value="1"/>
</dbReference>
<evidence type="ECO:0000259" key="14">
    <source>
        <dbReference type="PROSITE" id="PS51192"/>
    </source>
</evidence>
<keyword evidence="13" id="KW-0175">Coiled coil</keyword>
<evidence type="ECO:0000259" key="15">
    <source>
        <dbReference type="PROSITE" id="PS51194"/>
    </source>
</evidence>
<evidence type="ECO:0000256" key="8">
    <source>
        <dbReference type="ARBA" id="ARBA00023235"/>
    </source>
</evidence>
<evidence type="ECO:0000256" key="7">
    <source>
        <dbReference type="ARBA" id="ARBA00023125"/>
    </source>
</evidence>
<evidence type="ECO:0000256" key="2">
    <source>
        <dbReference type="ARBA" id="ARBA00022723"/>
    </source>
</evidence>
<keyword evidence="2" id="KW-0479">Metal-binding</keyword>
<evidence type="ECO:0000256" key="9">
    <source>
        <dbReference type="ARBA" id="ARBA00034617"/>
    </source>
</evidence>
<evidence type="ECO:0000256" key="5">
    <source>
        <dbReference type="ARBA" id="ARBA00022806"/>
    </source>
</evidence>
<comment type="catalytic activity">
    <reaction evidence="9">
        <text>Couples ATP hydrolysis with the unwinding of duplex DNA by translocating in the 3'-5' direction.</text>
        <dbReference type="EC" id="5.6.2.4"/>
    </reaction>
</comment>
<dbReference type="InterPro" id="IPR032284">
    <property type="entry name" value="RecQ_Zn-bd"/>
</dbReference>
<dbReference type="GO" id="GO:0006310">
    <property type="term" value="P:DNA recombination"/>
    <property type="evidence" value="ECO:0007669"/>
    <property type="project" value="InterPro"/>
</dbReference>
<dbReference type="GO" id="GO:0046872">
    <property type="term" value="F:metal ion binding"/>
    <property type="evidence" value="ECO:0007669"/>
    <property type="project" value="UniProtKB-KW"/>
</dbReference>
<evidence type="ECO:0000313" key="17">
    <source>
        <dbReference type="Proteomes" id="UP000654482"/>
    </source>
</evidence>
<evidence type="ECO:0000256" key="10">
    <source>
        <dbReference type="ARBA" id="ARBA00034808"/>
    </source>
</evidence>
<evidence type="ECO:0000256" key="4">
    <source>
        <dbReference type="ARBA" id="ARBA00022801"/>
    </source>
</evidence>
<dbReference type="GO" id="GO:0003677">
    <property type="term" value="F:DNA binding"/>
    <property type="evidence" value="ECO:0007669"/>
    <property type="project" value="UniProtKB-KW"/>
</dbReference>
<dbReference type="SMART" id="SM00490">
    <property type="entry name" value="HELICc"/>
    <property type="match status" value="1"/>
</dbReference>
<gene>
    <name evidence="16" type="ORF">IQ249_01280</name>
</gene>
<dbReference type="Pfam" id="PF00270">
    <property type="entry name" value="DEAD"/>
    <property type="match status" value="1"/>
</dbReference>
<dbReference type="NCBIfam" id="TIGR00614">
    <property type="entry name" value="recQ_fam"/>
    <property type="match status" value="1"/>
</dbReference>
<dbReference type="PROSITE" id="PS51194">
    <property type="entry name" value="HELICASE_CTER"/>
    <property type="match status" value="1"/>
</dbReference>
<proteinExistence type="inferred from homology"/>
<comment type="similarity">
    <text evidence="1">Belongs to the helicase family. RecQ subfamily.</text>
</comment>
<sequence length="511" mass="58492">MTTLIIAIARFLPLTRTMLQKIKNELMENSWDSVRETFKKIWGYEAFRPPQGEIVRSLLAGQDALIVLPTGGGKSICFQLPALLQTGLTLIISPLVALMENQVQELRERRLPAALLHSQVPRYQRKQTLQAIEQQKLRLLYLSPETLLSPPVWQRIVQPHVRINGLILDEAHCLVQWGETFRPAYRRLGAVRPTLLQHKPPGQKIAIAAFTATANPQAQKTLQHALKLRNPQSFLISPYRPNLHLKVRAICTPRGRRQQMLKFIQSHGKQSGLVYVRSRRDSEELAQWFQSSNYSTAAYHAGLSAEERRTIEGQWLKGTLQFVICTSAFGMGINKPDVRWIVHFQAPQLLSEYIQEVGRGGRDGKPTEALTLMSEPTGWFNPEDKSRDRFFREQLQKKYQQAQRISRQLPPQGEIAAVSQEFKGGEFALALLHSAGQIEWLDPFHYQRRSEAAQGNLKQLSATQQRAQREMNRYLTTRGCRWQFLLNAFGFSSETGTLHCGRCDNCLKRRR</sequence>
<keyword evidence="3" id="KW-0547">Nucleotide-binding</keyword>
<dbReference type="PANTHER" id="PTHR13710:SF105">
    <property type="entry name" value="ATP-DEPENDENT DNA HELICASE Q1"/>
    <property type="match status" value="1"/>
</dbReference>
<organism evidence="16 17">
    <name type="scientific">Lusitaniella coriacea LEGE 07157</name>
    <dbReference type="NCBI Taxonomy" id="945747"/>
    <lineage>
        <taxon>Bacteria</taxon>
        <taxon>Bacillati</taxon>
        <taxon>Cyanobacteriota</taxon>
        <taxon>Cyanophyceae</taxon>
        <taxon>Spirulinales</taxon>
        <taxon>Lusitaniellaceae</taxon>
        <taxon>Lusitaniella</taxon>
    </lineage>
</organism>
<protein>
    <recommendedName>
        <fullName evidence="11">ATP-dependent DNA helicase RecQ</fullName>
        <ecNumber evidence="10">5.6.2.4</ecNumber>
    </recommendedName>
    <alternativeName>
        <fullName evidence="12">DNA 3'-5' helicase RecQ</fullName>
    </alternativeName>
</protein>